<sequence>MAARQSVRLLARQITSQCSHAQLQARRTFSHTSTCLAAQNFTMPAMSPTMTEGNISSWKVKEGGSFSSGDVLLEIETDKASMDVEAQEDGIVAKIFSNDGSKGIKVGTRIAVLAEPDDDISSLEIPADDSKPVKSEADNVKGGKDGSYESSGVEKEIKGTPEKKRPAKDRPKTSPTGPGQNPKYPLYPSVTALVHENHLSDEDVAKIPATGPNNRLLKGDVLAFLGTIEQDYPAAQSKRIDDLGHLDLSNIKIQAPATKPPAATPAAPAPEAQIPRVTSIALNISLSEVLKVQKRMKDTLGLSIPLSTFLARAVDLANDDLPLPKGAKPSADDLFNAVLGLDTIPTTSRASYLPHIEAFPISTTPSISRPSRTKNSDLIDILSGKVVRRTAAPLRPAEPVAPGRNITTTGGAVNVFSLAVPVSEEKRARIFLERVKTVLQVEPGRLVL</sequence>
<evidence type="ECO:0000259" key="5">
    <source>
        <dbReference type="PROSITE" id="PS50968"/>
    </source>
</evidence>
<dbReference type="InterPro" id="IPR004167">
    <property type="entry name" value="PSBD"/>
</dbReference>
<dbReference type="STRING" id="1182545.A0A072Q1Q2"/>
<dbReference type="GO" id="GO:0004742">
    <property type="term" value="F:dihydrolipoyllysine-residue acetyltransferase activity"/>
    <property type="evidence" value="ECO:0007669"/>
    <property type="project" value="TreeGrafter"/>
</dbReference>
<evidence type="ECO:0000256" key="1">
    <source>
        <dbReference type="ARBA" id="ARBA00007317"/>
    </source>
</evidence>
<evidence type="ECO:0000256" key="2">
    <source>
        <dbReference type="ARBA" id="ARBA00022823"/>
    </source>
</evidence>
<dbReference type="InterPro" id="IPR036625">
    <property type="entry name" value="E3-bd_dom_sf"/>
</dbReference>
<feature type="domain" description="Lipoyl-binding" evidence="5">
    <location>
        <begin position="38"/>
        <end position="114"/>
    </location>
</feature>
<proteinExistence type="inferred from homology"/>
<dbReference type="Gene3D" id="4.10.320.10">
    <property type="entry name" value="E3-binding domain"/>
    <property type="match status" value="1"/>
</dbReference>
<dbReference type="Proteomes" id="UP000027920">
    <property type="component" value="Unassembled WGS sequence"/>
</dbReference>
<reference evidence="7 8" key="1">
    <citation type="submission" date="2013-03" db="EMBL/GenBank/DDBJ databases">
        <title>The Genome Sequence of Exophiala aquamarina CBS 119918.</title>
        <authorList>
            <consortium name="The Broad Institute Genomics Platform"/>
            <person name="Cuomo C."/>
            <person name="de Hoog S."/>
            <person name="Gorbushina A."/>
            <person name="Walker B."/>
            <person name="Young S.K."/>
            <person name="Zeng Q."/>
            <person name="Gargeya S."/>
            <person name="Fitzgerald M."/>
            <person name="Haas B."/>
            <person name="Abouelleil A."/>
            <person name="Allen A.W."/>
            <person name="Alvarado L."/>
            <person name="Arachchi H.M."/>
            <person name="Berlin A.M."/>
            <person name="Chapman S.B."/>
            <person name="Gainer-Dewar J."/>
            <person name="Goldberg J."/>
            <person name="Griggs A."/>
            <person name="Gujja S."/>
            <person name="Hansen M."/>
            <person name="Howarth C."/>
            <person name="Imamovic A."/>
            <person name="Ireland A."/>
            <person name="Larimer J."/>
            <person name="McCowan C."/>
            <person name="Murphy C."/>
            <person name="Pearson M."/>
            <person name="Poon T.W."/>
            <person name="Priest M."/>
            <person name="Roberts A."/>
            <person name="Saif S."/>
            <person name="Shea T."/>
            <person name="Sisk P."/>
            <person name="Sykes S."/>
            <person name="Wortman J."/>
            <person name="Nusbaum C."/>
            <person name="Birren B."/>
        </authorList>
    </citation>
    <scope>NUCLEOTIDE SEQUENCE [LARGE SCALE GENOMIC DNA]</scope>
    <source>
        <strain evidence="7 8">CBS 119918</strain>
    </source>
</reference>
<dbReference type="PANTHER" id="PTHR23151">
    <property type="entry name" value="DIHYDROLIPOAMIDE ACETYL/SUCCINYL-TRANSFERASE-RELATED"/>
    <property type="match status" value="1"/>
</dbReference>
<evidence type="ECO:0000256" key="4">
    <source>
        <dbReference type="SAM" id="MobiDB-lite"/>
    </source>
</evidence>
<evidence type="ECO:0008006" key="9">
    <source>
        <dbReference type="Google" id="ProtNLM"/>
    </source>
</evidence>
<dbReference type="VEuPathDB" id="FungiDB:A1O9_03355"/>
<dbReference type="RefSeq" id="XP_013264375.1">
    <property type="nucleotide sequence ID" value="XM_013408921.1"/>
</dbReference>
<evidence type="ECO:0000256" key="3">
    <source>
        <dbReference type="ARBA" id="ARBA00022946"/>
    </source>
</evidence>
<feature type="compositionally biased region" description="Basic and acidic residues" evidence="4">
    <location>
        <begin position="128"/>
        <end position="172"/>
    </location>
</feature>
<keyword evidence="8" id="KW-1185">Reference proteome</keyword>
<dbReference type="Gene3D" id="2.40.50.100">
    <property type="match status" value="1"/>
</dbReference>
<evidence type="ECO:0000259" key="6">
    <source>
        <dbReference type="PROSITE" id="PS51826"/>
    </source>
</evidence>
<dbReference type="OrthoDB" id="202158at2759"/>
<dbReference type="HOGENOM" id="CLU_035825_2_0_1"/>
<dbReference type="Pfam" id="PF00364">
    <property type="entry name" value="Biotin_lipoyl"/>
    <property type="match status" value="1"/>
</dbReference>
<dbReference type="InterPro" id="IPR045257">
    <property type="entry name" value="E2/Pdx1"/>
</dbReference>
<dbReference type="FunFam" id="2.40.50.100:FF:000010">
    <property type="entry name" value="Acetyltransferase component of pyruvate dehydrogenase complex"/>
    <property type="match status" value="1"/>
</dbReference>
<evidence type="ECO:0000313" key="8">
    <source>
        <dbReference type="Proteomes" id="UP000027920"/>
    </source>
</evidence>
<dbReference type="CDD" id="cd06849">
    <property type="entry name" value="lipoyl_domain"/>
    <property type="match status" value="1"/>
</dbReference>
<dbReference type="PANTHER" id="PTHR23151:SF82">
    <property type="entry name" value="PYRUVATE DEHYDROGENASE COMPLEX PROTEIN X COMPONENT, MITOCHONDRIAL"/>
    <property type="match status" value="1"/>
</dbReference>
<dbReference type="GO" id="GO:0006086">
    <property type="term" value="P:pyruvate decarboxylation to acetyl-CoA"/>
    <property type="evidence" value="ECO:0007669"/>
    <property type="project" value="InterPro"/>
</dbReference>
<comment type="similarity">
    <text evidence="1">Belongs to the 2-oxoacid dehydrogenase family.</text>
</comment>
<dbReference type="PROSITE" id="PS50968">
    <property type="entry name" value="BIOTINYL_LIPOYL"/>
    <property type="match status" value="1"/>
</dbReference>
<gene>
    <name evidence="7" type="ORF">A1O9_03355</name>
</gene>
<dbReference type="EMBL" id="AMGV01000002">
    <property type="protein sequence ID" value="KEF61785.1"/>
    <property type="molecule type" value="Genomic_DNA"/>
</dbReference>
<feature type="domain" description="Peripheral subunit-binding (PSBD)" evidence="6">
    <location>
        <begin position="185"/>
        <end position="225"/>
    </location>
</feature>
<keyword evidence="3" id="KW-0809">Transit peptide</keyword>
<evidence type="ECO:0000313" key="7">
    <source>
        <dbReference type="EMBL" id="KEF61785.1"/>
    </source>
</evidence>
<dbReference type="AlphaFoldDB" id="A0A072Q1Q2"/>
<keyword evidence="2" id="KW-0450">Lipoyl</keyword>
<dbReference type="InterPro" id="IPR000089">
    <property type="entry name" value="Biotin_lipoyl"/>
</dbReference>
<accession>A0A072Q1Q2</accession>
<protein>
    <recommendedName>
        <fullName evidence="9">Pyruvate dehydrogenase E2 component (Dihydrolipoamide acetyltransferase)</fullName>
    </recommendedName>
</protein>
<comment type="caution">
    <text evidence="7">The sequence shown here is derived from an EMBL/GenBank/DDBJ whole genome shotgun (WGS) entry which is preliminary data.</text>
</comment>
<dbReference type="GO" id="GO:0045254">
    <property type="term" value="C:pyruvate dehydrogenase complex"/>
    <property type="evidence" value="ECO:0007669"/>
    <property type="project" value="InterPro"/>
</dbReference>
<dbReference type="GeneID" id="25278291"/>
<organism evidence="7 8">
    <name type="scientific">Exophiala aquamarina CBS 119918</name>
    <dbReference type="NCBI Taxonomy" id="1182545"/>
    <lineage>
        <taxon>Eukaryota</taxon>
        <taxon>Fungi</taxon>
        <taxon>Dikarya</taxon>
        <taxon>Ascomycota</taxon>
        <taxon>Pezizomycotina</taxon>
        <taxon>Eurotiomycetes</taxon>
        <taxon>Chaetothyriomycetidae</taxon>
        <taxon>Chaetothyriales</taxon>
        <taxon>Herpotrichiellaceae</taxon>
        <taxon>Exophiala</taxon>
    </lineage>
</organism>
<dbReference type="SUPFAM" id="SSF47005">
    <property type="entry name" value="Peripheral subunit-binding domain of 2-oxo acid dehydrogenase complex"/>
    <property type="match status" value="1"/>
</dbReference>
<dbReference type="PROSITE" id="PS00189">
    <property type="entry name" value="LIPOYL"/>
    <property type="match status" value="1"/>
</dbReference>
<feature type="region of interest" description="Disordered" evidence="4">
    <location>
        <begin position="121"/>
        <end position="186"/>
    </location>
</feature>
<dbReference type="PROSITE" id="PS51826">
    <property type="entry name" value="PSBD"/>
    <property type="match status" value="1"/>
</dbReference>
<dbReference type="InterPro" id="IPR011053">
    <property type="entry name" value="Single_hybrid_motif"/>
</dbReference>
<dbReference type="SUPFAM" id="SSF51230">
    <property type="entry name" value="Single hybrid motif"/>
    <property type="match status" value="1"/>
</dbReference>
<dbReference type="InterPro" id="IPR003016">
    <property type="entry name" value="2-oxoA_DH_lipoyl-BS"/>
</dbReference>
<name>A0A072Q1Q2_9EURO</name>